<organism evidence="6">
    <name type="scientific">Echinostoma caproni</name>
    <dbReference type="NCBI Taxonomy" id="27848"/>
    <lineage>
        <taxon>Eukaryota</taxon>
        <taxon>Metazoa</taxon>
        <taxon>Spiralia</taxon>
        <taxon>Lophotrochozoa</taxon>
        <taxon>Platyhelminthes</taxon>
        <taxon>Trematoda</taxon>
        <taxon>Digenea</taxon>
        <taxon>Plagiorchiida</taxon>
        <taxon>Echinostomata</taxon>
        <taxon>Echinostomatoidea</taxon>
        <taxon>Echinostomatidae</taxon>
        <taxon>Echinostoma</taxon>
    </lineage>
</organism>
<protein>
    <submittedName>
        <fullName evidence="6">TPR_REGION domain-containing protein</fullName>
    </submittedName>
</protein>
<dbReference type="OrthoDB" id="1872379at2759"/>
<dbReference type="AlphaFoldDB" id="A0A183B4T8"/>
<dbReference type="GO" id="GO:0051879">
    <property type="term" value="F:Hsp90 protein binding"/>
    <property type="evidence" value="ECO:0007669"/>
    <property type="project" value="TreeGrafter"/>
</dbReference>
<dbReference type="InterPro" id="IPR019734">
    <property type="entry name" value="TPR_rpt"/>
</dbReference>
<evidence type="ECO:0000313" key="4">
    <source>
        <dbReference type="EMBL" id="VDP91494.1"/>
    </source>
</evidence>
<dbReference type="GO" id="GO:0005737">
    <property type="term" value="C:cytoplasm"/>
    <property type="evidence" value="ECO:0007669"/>
    <property type="project" value="UniProtKB-SubCell"/>
</dbReference>
<evidence type="ECO:0000256" key="3">
    <source>
        <dbReference type="PROSITE-ProRule" id="PRU00339"/>
    </source>
</evidence>
<feature type="repeat" description="TPR" evidence="3">
    <location>
        <begin position="42"/>
        <end position="75"/>
    </location>
</feature>
<feature type="repeat" description="TPR" evidence="3">
    <location>
        <begin position="76"/>
        <end position="109"/>
    </location>
</feature>
<gene>
    <name evidence="4" type="ORF">ECPE_LOCUS14222</name>
</gene>
<dbReference type="SMART" id="SM00028">
    <property type="entry name" value="TPR"/>
    <property type="match status" value="3"/>
</dbReference>
<dbReference type="Gene3D" id="1.25.10.10">
    <property type="entry name" value="Leucine-rich Repeat Variant"/>
    <property type="match status" value="1"/>
</dbReference>
<keyword evidence="3" id="KW-0802">TPR repeat</keyword>
<reference evidence="4 5" key="2">
    <citation type="submission" date="2018-11" db="EMBL/GenBank/DDBJ databases">
        <authorList>
            <consortium name="Pathogen Informatics"/>
        </authorList>
    </citation>
    <scope>NUCLEOTIDE SEQUENCE [LARGE SCALE GENOMIC DNA]</scope>
    <source>
        <strain evidence="4 5">Egypt</strain>
    </source>
</reference>
<dbReference type="SUPFAM" id="SSF48452">
    <property type="entry name" value="TPR-like"/>
    <property type="match status" value="1"/>
</dbReference>
<dbReference type="PROSITE" id="PS50005">
    <property type="entry name" value="TPR"/>
    <property type="match status" value="2"/>
</dbReference>
<evidence type="ECO:0000313" key="5">
    <source>
        <dbReference type="Proteomes" id="UP000272942"/>
    </source>
</evidence>
<dbReference type="Proteomes" id="UP000272942">
    <property type="component" value="Unassembled WGS sequence"/>
</dbReference>
<comment type="subcellular location">
    <subcellularLocation>
        <location evidence="1">Cytoplasm</location>
    </subcellularLocation>
</comment>
<keyword evidence="5" id="KW-1185">Reference proteome</keyword>
<evidence type="ECO:0000256" key="2">
    <source>
        <dbReference type="ARBA" id="ARBA00022490"/>
    </source>
</evidence>
<name>A0A183B4T8_9TREM</name>
<dbReference type="InterPro" id="IPR011990">
    <property type="entry name" value="TPR-like_helical_dom_sf"/>
</dbReference>
<dbReference type="WBParaSite" id="ECPE_0001426301-mRNA-1">
    <property type="protein sequence ID" value="ECPE_0001426301-mRNA-1"/>
    <property type="gene ID" value="ECPE_0001426301"/>
</dbReference>
<dbReference type="EMBL" id="UZAN01057022">
    <property type="protein sequence ID" value="VDP91494.1"/>
    <property type="molecule type" value="Genomic_DNA"/>
</dbReference>
<reference evidence="6" key="1">
    <citation type="submission" date="2016-06" db="UniProtKB">
        <authorList>
            <consortium name="WormBaseParasite"/>
        </authorList>
    </citation>
    <scope>IDENTIFICATION</scope>
</reference>
<dbReference type="Gene3D" id="1.25.40.10">
    <property type="entry name" value="Tetratricopeptide repeat domain"/>
    <property type="match status" value="1"/>
</dbReference>
<dbReference type="InterPro" id="IPR011989">
    <property type="entry name" value="ARM-like"/>
</dbReference>
<evidence type="ECO:0000256" key="1">
    <source>
        <dbReference type="ARBA" id="ARBA00004496"/>
    </source>
</evidence>
<accession>A0A183B4T8</accession>
<proteinExistence type="predicted"/>
<dbReference type="PANTHER" id="PTHR45994">
    <property type="entry name" value="FI21225P1"/>
    <property type="match status" value="1"/>
</dbReference>
<keyword evidence="2" id="KW-0963">Cytoplasm</keyword>
<dbReference type="PANTHER" id="PTHR45994:SF1">
    <property type="entry name" value="FI21225P1"/>
    <property type="match status" value="1"/>
</dbReference>
<dbReference type="Pfam" id="PF13431">
    <property type="entry name" value="TPR_17"/>
    <property type="match status" value="1"/>
</dbReference>
<evidence type="ECO:0000313" key="6">
    <source>
        <dbReference type="WBParaSite" id="ECPE_0001426301-mRNA-1"/>
    </source>
</evidence>
<sequence>MENASVLKDKGNELFKSGSYREAICIYNQALLETELDDDIRCILHRNKAQAFLKLEDYENAVSAASEALRIHPTDAKALFRRAQAYERLNKLQQALEDSRKLIQLEPKNTAAQNLARKIEMTVASKIAVAESLPSKVNDMFALIDKEASDIQKLESALSNLAALVSESGATASNLIWLHPKLELIYVLCRHTEQKIVLAAHRVLAYLFEHHIDRVSLN</sequence>